<accession>R7R8B1</accession>
<evidence type="ECO:0000313" key="1">
    <source>
        <dbReference type="EMBL" id="CDF47320.1"/>
    </source>
</evidence>
<dbReference type="AlphaFoldDB" id="R7R8B1"/>
<dbReference type="EMBL" id="AJ748323">
    <property type="protein sequence ID" value="CDF47320.1"/>
    <property type="molecule type" value="Genomic_DNA"/>
</dbReference>
<geneLocation type="plasmid" evidence="1">
    <name>pARN4</name>
</geneLocation>
<name>R7R8B1_SACIS</name>
<organism evidence="1">
    <name type="scientific">Saccharolobus islandicus</name>
    <name type="common">Sulfolobus islandicus</name>
    <dbReference type="NCBI Taxonomy" id="43080"/>
    <lineage>
        <taxon>Archaea</taxon>
        <taxon>Thermoproteota</taxon>
        <taxon>Thermoprotei</taxon>
        <taxon>Sulfolobales</taxon>
        <taxon>Sulfolobaceae</taxon>
        <taxon>Saccharolobus</taxon>
    </lineage>
</organism>
<protein>
    <submittedName>
        <fullName evidence="1">Plasmid pARN4</fullName>
    </submittedName>
</protein>
<keyword evidence="1" id="KW-0614">Plasmid</keyword>
<dbReference type="RefSeq" id="WP_187395293.1">
    <property type="nucleotide sequence ID" value="NC_006424.1"/>
</dbReference>
<proteinExistence type="predicted"/>
<sequence length="76" mass="8664">MTTAEQFKGVHVTWDLPADKNTYLELGKVLAELLKYCAQIVAADDEGIYLECAEIPEEVRQMKLKYVKVWGDGEEE</sequence>
<reference evidence="1" key="1">
    <citation type="journal article" date="2004" name="Archaea">
        <title>Genomic comparison of archaeal conjugative plasmids from Sulfolobus.</title>
        <authorList>
            <person name="Greve B."/>
            <person name="Jensen S."/>
            <person name="Bruegger K."/>
            <person name="Zillig W."/>
            <person name="Garrett R.A."/>
        </authorList>
    </citation>
    <scope>NUCLEOTIDE SEQUENCE [LARGE SCALE GENOMIC DNA]</scope>
    <source>
        <plasmid evidence="1">pARN4</plasmid>
    </source>
</reference>